<accession>A0AA48QXW2</accession>
<gene>
    <name evidence="1" type="ORF">CcaverHIS019_0602120</name>
</gene>
<dbReference type="AlphaFoldDB" id="A0AA48QXW2"/>
<dbReference type="RefSeq" id="XP_060459018.1">
    <property type="nucleotide sequence ID" value="XM_060602645.1"/>
</dbReference>
<dbReference type="KEGG" id="ccac:CcaHIS019_0602120"/>
<reference evidence="1" key="1">
    <citation type="journal article" date="2023" name="BMC Genomics">
        <title>Chromosome-level genome assemblies of Cutaneotrichosporon spp. (Trichosporonales, Basidiomycota) reveal imbalanced evolution between nucleotide sequences and chromosome synteny.</title>
        <authorList>
            <person name="Kobayashi Y."/>
            <person name="Kayamori A."/>
            <person name="Aoki K."/>
            <person name="Shiwa Y."/>
            <person name="Matsutani M."/>
            <person name="Fujita N."/>
            <person name="Sugita T."/>
            <person name="Iwasaki W."/>
            <person name="Tanaka N."/>
            <person name="Takashima M."/>
        </authorList>
    </citation>
    <scope>NUCLEOTIDE SEQUENCE</scope>
    <source>
        <strain evidence="1">HIS019</strain>
    </source>
</reference>
<dbReference type="Proteomes" id="UP001233271">
    <property type="component" value="Chromosome 6"/>
</dbReference>
<keyword evidence="2" id="KW-1185">Reference proteome</keyword>
<proteinExistence type="predicted"/>
<dbReference type="Pfam" id="PF03013">
    <property type="entry name" value="Pyr_excise"/>
    <property type="match status" value="1"/>
</dbReference>
<evidence type="ECO:0000313" key="1">
    <source>
        <dbReference type="EMBL" id="BEI93753.1"/>
    </source>
</evidence>
<evidence type="ECO:0000313" key="2">
    <source>
        <dbReference type="Proteomes" id="UP001233271"/>
    </source>
</evidence>
<organism evidence="1 2">
    <name type="scientific">Cutaneotrichosporon cavernicola</name>
    <dbReference type="NCBI Taxonomy" id="279322"/>
    <lineage>
        <taxon>Eukaryota</taxon>
        <taxon>Fungi</taxon>
        <taxon>Dikarya</taxon>
        <taxon>Basidiomycota</taxon>
        <taxon>Agaricomycotina</taxon>
        <taxon>Tremellomycetes</taxon>
        <taxon>Trichosporonales</taxon>
        <taxon>Trichosporonaceae</taxon>
        <taxon>Cutaneotrichosporon</taxon>
    </lineage>
</organism>
<dbReference type="InterPro" id="IPR004260">
    <property type="entry name" value="Pyr-dimer_DNA_glycosylase"/>
</dbReference>
<dbReference type="EMBL" id="AP028217">
    <property type="protein sequence ID" value="BEI93753.1"/>
    <property type="molecule type" value="Genomic_DNA"/>
</dbReference>
<protein>
    <recommendedName>
        <fullName evidence="3">DNA lyase</fullName>
    </recommendedName>
</protein>
<sequence>MRLWSVSPSILDRAALIACWREALLAQKVLAGLTKGYTKHPQLVRFRASDDPMAAIGFFLGELQREATARGYMFNAALITHPSSLSPRIPVTEGQASYELDWLRTKVRKRDPAWIKVIEDAADRVARTFVVVPGEVEEWEKVQVKSEEGKREKVEVKSEKGKREIKAANKIQRLKAARLTPGTRRSARLAGAG</sequence>
<name>A0AA48QXW2_9TREE</name>
<evidence type="ECO:0008006" key="3">
    <source>
        <dbReference type="Google" id="ProtNLM"/>
    </source>
</evidence>
<dbReference type="GeneID" id="85497623"/>